<gene>
    <name evidence="2" type="ORF">STIAU_8353</name>
</gene>
<reference evidence="2 3" key="1">
    <citation type="submission" date="2006-04" db="EMBL/GenBank/DDBJ databases">
        <authorList>
            <person name="Nierman W.C."/>
        </authorList>
    </citation>
    <scope>NUCLEOTIDE SEQUENCE [LARGE SCALE GENOMIC DNA]</scope>
    <source>
        <strain evidence="2 3">DW4/3-1</strain>
    </source>
</reference>
<proteinExistence type="predicted"/>
<organism evidence="2 3">
    <name type="scientific">Stigmatella aurantiaca (strain DW4/3-1)</name>
    <dbReference type="NCBI Taxonomy" id="378806"/>
    <lineage>
        <taxon>Bacteria</taxon>
        <taxon>Pseudomonadati</taxon>
        <taxon>Myxococcota</taxon>
        <taxon>Myxococcia</taxon>
        <taxon>Myxococcales</taxon>
        <taxon>Cystobacterineae</taxon>
        <taxon>Archangiaceae</taxon>
        <taxon>Stigmatella</taxon>
    </lineage>
</organism>
<feature type="region of interest" description="Disordered" evidence="1">
    <location>
        <begin position="278"/>
        <end position="301"/>
    </location>
</feature>
<comment type="caution">
    <text evidence="2">The sequence shown here is derived from an EMBL/GenBank/DDBJ whole genome shotgun (WGS) entry which is preliminary data.</text>
</comment>
<evidence type="ECO:0000256" key="1">
    <source>
        <dbReference type="SAM" id="MobiDB-lite"/>
    </source>
</evidence>
<dbReference type="Proteomes" id="UP000032702">
    <property type="component" value="Unassembled WGS sequence"/>
</dbReference>
<evidence type="ECO:0000313" key="2">
    <source>
        <dbReference type="EMBL" id="EAU69990.1"/>
    </source>
</evidence>
<protein>
    <submittedName>
        <fullName evidence="2">Uncharacterized protein</fullName>
    </submittedName>
</protein>
<dbReference type="AlphaFoldDB" id="Q09E89"/>
<name>Q09E89_STIAD</name>
<evidence type="ECO:0000313" key="3">
    <source>
        <dbReference type="Proteomes" id="UP000032702"/>
    </source>
</evidence>
<dbReference type="EMBL" id="AAMD01000001">
    <property type="protein sequence ID" value="EAU69990.1"/>
    <property type="molecule type" value="Genomic_DNA"/>
</dbReference>
<sequence length="396" mass="42597">MLGTLDDQGWIVGDAARGGTGLREQFLGGCEDLIDEAHAEGALRVHVSTSVGQLARVSLSNDARQALEGAKVRDDADLHLAQGELRLAGAVAEVTRGDEVHASANAPAMHGGDEGLAAAGNAFGGLLHVANQLEQLRALQGEVVVTGEQRPQGFHHPHQVQAVGEVVAMAAHQHHPYEVIGLQVAQGLWHLPPEVRSHGVATSRAQEDQLGDSVRLFDAQRFVSSVHDGLPRECANRTALARNTKRSVRKVRGRTMTEAARLASPESLGAQRRRVMRRPMPTSNTPRNADVVRTQETAQRRRASMTLTMDPAGVMRSSSQEALASNALYALAVRSRPPAMTSMFKSMSAVAEALPSSGMTLSTTSSRPPVGAARWIWLSRRVQLASSQSWRTFLSR</sequence>
<accession>Q09E89</accession>